<dbReference type="Proteomes" id="UP000837857">
    <property type="component" value="Chromosome 8"/>
</dbReference>
<evidence type="ECO:0000256" key="1">
    <source>
        <dbReference type="SAM" id="MobiDB-lite"/>
    </source>
</evidence>
<evidence type="ECO:0000313" key="3">
    <source>
        <dbReference type="Proteomes" id="UP000837857"/>
    </source>
</evidence>
<protein>
    <submittedName>
        <fullName evidence="2">Uncharacterized protein</fullName>
    </submittedName>
</protein>
<reference evidence="2" key="1">
    <citation type="submission" date="2022-03" db="EMBL/GenBank/DDBJ databases">
        <authorList>
            <person name="Martin H S."/>
        </authorList>
    </citation>
    <scope>NUCLEOTIDE SEQUENCE</scope>
</reference>
<organism evidence="2 3">
    <name type="scientific">Iphiclides podalirius</name>
    <name type="common">scarce swallowtail</name>
    <dbReference type="NCBI Taxonomy" id="110791"/>
    <lineage>
        <taxon>Eukaryota</taxon>
        <taxon>Metazoa</taxon>
        <taxon>Ecdysozoa</taxon>
        <taxon>Arthropoda</taxon>
        <taxon>Hexapoda</taxon>
        <taxon>Insecta</taxon>
        <taxon>Pterygota</taxon>
        <taxon>Neoptera</taxon>
        <taxon>Endopterygota</taxon>
        <taxon>Lepidoptera</taxon>
        <taxon>Glossata</taxon>
        <taxon>Ditrysia</taxon>
        <taxon>Papilionoidea</taxon>
        <taxon>Papilionidae</taxon>
        <taxon>Papilioninae</taxon>
        <taxon>Iphiclides</taxon>
    </lineage>
</organism>
<keyword evidence="3" id="KW-1185">Reference proteome</keyword>
<feature type="region of interest" description="Disordered" evidence="1">
    <location>
        <begin position="77"/>
        <end position="97"/>
    </location>
</feature>
<evidence type="ECO:0000313" key="2">
    <source>
        <dbReference type="EMBL" id="CAH2075205.1"/>
    </source>
</evidence>
<proteinExistence type="predicted"/>
<feature type="non-terminal residue" evidence="2">
    <location>
        <position position="110"/>
    </location>
</feature>
<gene>
    <name evidence="2" type="ORF">IPOD504_LOCUS16586</name>
</gene>
<accession>A0ABN8J3D1</accession>
<dbReference type="EMBL" id="OW152820">
    <property type="protein sequence ID" value="CAH2075205.1"/>
    <property type="molecule type" value="Genomic_DNA"/>
</dbReference>
<sequence>MGIKREGSRARIVGSARSGALSASRSLSALGCDAQRRSSRGPPAVATLRAVPSGRQTLRCLISCHVDSVDVWCTAGSPRRRAPRVGPAPLRIGPRPISSRHPTWSRYAAI</sequence>
<name>A0ABN8J3D1_9NEOP</name>